<evidence type="ECO:0000313" key="2">
    <source>
        <dbReference type="Proteomes" id="UP000032633"/>
    </source>
</evidence>
<dbReference type="STRING" id="1126833.VN24_25515"/>
<reference evidence="1 2" key="1">
    <citation type="journal article" date="2015" name="J. Biotechnol.">
        <title>Complete genome sequence of Paenibacillus beijingensis 7188(T) (=DSM 24997(T)), a novel rhizobacterium from jujube garden soil.</title>
        <authorList>
            <person name="Kwak Y."/>
            <person name="Shin J.H."/>
        </authorList>
    </citation>
    <scope>NUCLEOTIDE SEQUENCE [LARGE SCALE GENOMIC DNA]</scope>
    <source>
        <strain evidence="1 2">DSM 24997</strain>
    </source>
</reference>
<dbReference type="Proteomes" id="UP000032633">
    <property type="component" value="Chromosome"/>
</dbReference>
<evidence type="ECO:0000313" key="1">
    <source>
        <dbReference type="EMBL" id="AJY77302.1"/>
    </source>
</evidence>
<gene>
    <name evidence="1" type="ORF">VN24_25515</name>
</gene>
<dbReference type="AlphaFoldDB" id="A0A0D5NQN7"/>
<dbReference type="HOGENOM" id="CLU_2602661_0_0_9"/>
<organism evidence="1 2">
    <name type="scientific">Paenibacillus beijingensis</name>
    <dbReference type="NCBI Taxonomy" id="1126833"/>
    <lineage>
        <taxon>Bacteria</taxon>
        <taxon>Bacillati</taxon>
        <taxon>Bacillota</taxon>
        <taxon>Bacilli</taxon>
        <taxon>Bacillales</taxon>
        <taxon>Paenibacillaceae</taxon>
        <taxon>Paenibacillus</taxon>
    </lineage>
</organism>
<name>A0A0D5NQN7_9BACL</name>
<accession>A0A0D5NQN7</accession>
<proteinExistence type="predicted"/>
<keyword evidence="2" id="KW-1185">Reference proteome</keyword>
<dbReference type="KEGG" id="pbj:VN24_25515"/>
<sequence length="79" mass="9023">MNERVLNRTQEDLQFRWQSGVGGPFLAKPAAVQELSIEIACLEGKPAIARTGIPGFYRLNERWGRQIKYICRNFNAAEK</sequence>
<dbReference type="EMBL" id="CP011058">
    <property type="protein sequence ID" value="AJY77302.1"/>
    <property type="molecule type" value="Genomic_DNA"/>
</dbReference>
<protein>
    <submittedName>
        <fullName evidence="1">Uncharacterized protein</fullName>
    </submittedName>
</protein>
<reference evidence="2" key="2">
    <citation type="submission" date="2015-03" db="EMBL/GenBank/DDBJ databases">
        <title>Genome sequence of Paenibacillus beijingensis strain DSM 24997T.</title>
        <authorList>
            <person name="Kwak Y."/>
            <person name="Shin J.-H."/>
        </authorList>
    </citation>
    <scope>NUCLEOTIDE SEQUENCE [LARGE SCALE GENOMIC DNA]</scope>
    <source>
        <strain evidence="2">DSM 24997</strain>
    </source>
</reference>
<dbReference type="PATRIC" id="fig|1126833.4.peg.5608"/>